<organism evidence="1 2">
    <name type="scientific">Marchantia polymorpha</name>
    <name type="common">Common liverwort</name>
    <name type="synonym">Marchantia aquatica</name>
    <dbReference type="NCBI Taxonomy" id="3197"/>
    <lineage>
        <taxon>Eukaryota</taxon>
        <taxon>Viridiplantae</taxon>
        <taxon>Streptophyta</taxon>
        <taxon>Embryophyta</taxon>
        <taxon>Marchantiophyta</taxon>
        <taxon>Marchantiopsida</taxon>
        <taxon>Marchantiidae</taxon>
        <taxon>Marchantiales</taxon>
        <taxon>Marchantiaceae</taxon>
        <taxon>Marchantia</taxon>
    </lineage>
</organism>
<protein>
    <submittedName>
        <fullName evidence="1">Uncharacterized protein</fullName>
    </submittedName>
</protein>
<dbReference type="Gramene" id="Mp7g17570.1">
    <property type="protein sequence ID" value="Mp7g17570.1.cds1"/>
    <property type="gene ID" value="Mp7g17570"/>
</dbReference>
<dbReference type="Proteomes" id="UP000244005">
    <property type="component" value="Unassembled WGS sequence"/>
</dbReference>
<proteinExistence type="predicted"/>
<evidence type="ECO:0000313" key="1">
    <source>
        <dbReference type="EMBL" id="PTQ38496.1"/>
    </source>
</evidence>
<name>A0A2R6WXB9_MARPO</name>
<dbReference type="AlphaFoldDB" id="A0A2R6WXB9"/>
<dbReference type="EMBL" id="KZ772723">
    <property type="protein sequence ID" value="PTQ38496.1"/>
    <property type="molecule type" value="Genomic_DNA"/>
</dbReference>
<keyword evidence="2" id="KW-1185">Reference proteome</keyword>
<reference evidence="2" key="1">
    <citation type="journal article" date="2017" name="Cell">
        <title>Insights into land plant evolution garnered from the Marchantia polymorpha genome.</title>
        <authorList>
            <person name="Bowman J.L."/>
            <person name="Kohchi T."/>
            <person name="Yamato K.T."/>
            <person name="Jenkins J."/>
            <person name="Shu S."/>
            <person name="Ishizaki K."/>
            <person name="Yamaoka S."/>
            <person name="Nishihama R."/>
            <person name="Nakamura Y."/>
            <person name="Berger F."/>
            <person name="Adam C."/>
            <person name="Aki S.S."/>
            <person name="Althoff F."/>
            <person name="Araki T."/>
            <person name="Arteaga-Vazquez M.A."/>
            <person name="Balasubrmanian S."/>
            <person name="Barry K."/>
            <person name="Bauer D."/>
            <person name="Boehm C.R."/>
            <person name="Briginshaw L."/>
            <person name="Caballero-Perez J."/>
            <person name="Catarino B."/>
            <person name="Chen F."/>
            <person name="Chiyoda S."/>
            <person name="Chovatia M."/>
            <person name="Davies K.M."/>
            <person name="Delmans M."/>
            <person name="Demura T."/>
            <person name="Dierschke T."/>
            <person name="Dolan L."/>
            <person name="Dorantes-Acosta A.E."/>
            <person name="Eklund D.M."/>
            <person name="Florent S.N."/>
            <person name="Flores-Sandoval E."/>
            <person name="Fujiyama A."/>
            <person name="Fukuzawa H."/>
            <person name="Galik B."/>
            <person name="Grimanelli D."/>
            <person name="Grimwood J."/>
            <person name="Grossniklaus U."/>
            <person name="Hamada T."/>
            <person name="Haseloff J."/>
            <person name="Hetherington A.J."/>
            <person name="Higo A."/>
            <person name="Hirakawa Y."/>
            <person name="Hundley H.N."/>
            <person name="Ikeda Y."/>
            <person name="Inoue K."/>
            <person name="Inoue S.I."/>
            <person name="Ishida S."/>
            <person name="Jia Q."/>
            <person name="Kakita M."/>
            <person name="Kanazawa T."/>
            <person name="Kawai Y."/>
            <person name="Kawashima T."/>
            <person name="Kennedy M."/>
            <person name="Kinose K."/>
            <person name="Kinoshita T."/>
            <person name="Kohara Y."/>
            <person name="Koide E."/>
            <person name="Komatsu K."/>
            <person name="Kopischke S."/>
            <person name="Kubo M."/>
            <person name="Kyozuka J."/>
            <person name="Lagercrantz U."/>
            <person name="Lin S.S."/>
            <person name="Lindquist E."/>
            <person name="Lipzen A.M."/>
            <person name="Lu C.W."/>
            <person name="De Luna E."/>
            <person name="Martienssen R.A."/>
            <person name="Minamino N."/>
            <person name="Mizutani M."/>
            <person name="Mizutani M."/>
            <person name="Mochizuki N."/>
            <person name="Monte I."/>
            <person name="Mosher R."/>
            <person name="Nagasaki H."/>
            <person name="Nakagami H."/>
            <person name="Naramoto S."/>
            <person name="Nishitani K."/>
            <person name="Ohtani M."/>
            <person name="Okamoto T."/>
            <person name="Okumura M."/>
            <person name="Phillips J."/>
            <person name="Pollak B."/>
            <person name="Reinders A."/>
            <person name="Rovekamp M."/>
            <person name="Sano R."/>
            <person name="Sawa S."/>
            <person name="Schmid M.W."/>
            <person name="Shirakawa M."/>
            <person name="Solano R."/>
            <person name="Spunde A."/>
            <person name="Suetsugu N."/>
            <person name="Sugano S."/>
            <person name="Sugiyama A."/>
            <person name="Sun R."/>
            <person name="Suzuki Y."/>
            <person name="Takenaka M."/>
            <person name="Takezawa D."/>
            <person name="Tomogane H."/>
            <person name="Tsuzuki M."/>
            <person name="Ueda T."/>
            <person name="Umeda M."/>
            <person name="Ward J.M."/>
            <person name="Watanabe Y."/>
            <person name="Yazaki K."/>
            <person name="Yokoyama R."/>
            <person name="Yoshitake Y."/>
            <person name="Yotsui I."/>
            <person name="Zachgo S."/>
            <person name="Schmutz J."/>
        </authorList>
    </citation>
    <scope>NUCLEOTIDE SEQUENCE [LARGE SCALE GENOMIC DNA]</scope>
    <source>
        <strain evidence="2">Tak-1</strain>
    </source>
</reference>
<gene>
    <name evidence="1" type="ORF">MARPO_0051s0095</name>
</gene>
<accession>A0A2R6WXB9</accession>
<sequence>MKICWREGGREAQVRVLCLSLALEASSGRRGVRCRDCNECGLGIYLLHEIEPIRNSRSRGLYPTPIF</sequence>
<evidence type="ECO:0000313" key="2">
    <source>
        <dbReference type="Proteomes" id="UP000244005"/>
    </source>
</evidence>